<keyword evidence="3" id="KW-1185">Reference proteome</keyword>
<keyword evidence="1" id="KW-1133">Transmembrane helix</keyword>
<sequence length="54" mass="6546">MERMPRSHTGLGYSFWMVMDMGYLMGYRLYQMYNFDDFLLMTSRGVQIHQVLLN</sequence>
<gene>
    <name evidence="2" type="ORF">PCAMFM013_S001g001009</name>
</gene>
<organism evidence="2 3">
    <name type="scientific">Penicillium camemberti (strain FM 013)</name>
    <dbReference type="NCBI Taxonomy" id="1429867"/>
    <lineage>
        <taxon>Eukaryota</taxon>
        <taxon>Fungi</taxon>
        <taxon>Dikarya</taxon>
        <taxon>Ascomycota</taxon>
        <taxon>Pezizomycotina</taxon>
        <taxon>Eurotiomycetes</taxon>
        <taxon>Eurotiomycetidae</taxon>
        <taxon>Eurotiales</taxon>
        <taxon>Aspergillaceae</taxon>
        <taxon>Penicillium</taxon>
    </lineage>
</organism>
<proteinExistence type="predicted"/>
<evidence type="ECO:0000313" key="3">
    <source>
        <dbReference type="Proteomes" id="UP000053732"/>
    </source>
</evidence>
<keyword evidence="1" id="KW-0472">Membrane</keyword>
<dbReference type="EMBL" id="HG793134">
    <property type="protein sequence ID" value="CRL18049.1"/>
    <property type="molecule type" value="Genomic_DNA"/>
</dbReference>
<name>A0A0G4NVQ5_PENC3</name>
<reference evidence="2 3" key="1">
    <citation type="journal article" date="2014" name="Nat. Commun.">
        <title>Multiple recent horizontal transfers of a large genomic region in cheese making fungi.</title>
        <authorList>
            <person name="Cheeseman K."/>
            <person name="Ropars J."/>
            <person name="Renault P."/>
            <person name="Dupont J."/>
            <person name="Gouzy J."/>
            <person name="Branca A."/>
            <person name="Abraham A.L."/>
            <person name="Ceppi M."/>
            <person name="Conseiller E."/>
            <person name="Debuchy R."/>
            <person name="Malagnac F."/>
            <person name="Goarin A."/>
            <person name="Silar P."/>
            <person name="Lacoste S."/>
            <person name="Sallet E."/>
            <person name="Bensimon A."/>
            <person name="Giraud T."/>
            <person name="Brygoo Y."/>
        </authorList>
    </citation>
    <scope>NUCLEOTIDE SEQUENCE [LARGE SCALE GENOMIC DNA]</scope>
    <source>
        <strain evidence="3">FM 013</strain>
    </source>
</reference>
<protein>
    <submittedName>
        <fullName evidence="2">Str. FM013</fullName>
    </submittedName>
</protein>
<evidence type="ECO:0000256" key="1">
    <source>
        <dbReference type="SAM" id="Phobius"/>
    </source>
</evidence>
<dbReference type="Proteomes" id="UP000053732">
    <property type="component" value="Unassembled WGS sequence"/>
</dbReference>
<feature type="transmembrane region" description="Helical" evidence="1">
    <location>
        <begin position="12"/>
        <end position="30"/>
    </location>
</feature>
<evidence type="ECO:0000313" key="2">
    <source>
        <dbReference type="EMBL" id="CRL18049.1"/>
    </source>
</evidence>
<accession>A0A0G4NVQ5</accession>
<dbReference type="AlphaFoldDB" id="A0A0G4NVQ5"/>
<keyword evidence="1" id="KW-0812">Transmembrane</keyword>